<dbReference type="AlphaFoldDB" id="A0A178A579"/>
<dbReference type="PIRSF" id="PIRSF000193">
    <property type="entry name" value="Pyrrol-5-carb_rd"/>
    <property type="match status" value="1"/>
</dbReference>
<dbReference type="GO" id="GO:0055129">
    <property type="term" value="P:L-proline biosynthetic process"/>
    <property type="evidence" value="ECO:0007669"/>
    <property type="project" value="UniProtKB-UniRule"/>
</dbReference>
<dbReference type="RefSeq" id="WP_057989560.1">
    <property type="nucleotide sequence ID" value="NZ_LDJR01000014.1"/>
</dbReference>
<accession>A0A178A579</accession>
<dbReference type="GO" id="GO:0004735">
    <property type="term" value="F:pyrroline-5-carboxylate reductase activity"/>
    <property type="evidence" value="ECO:0007669"/>
    <property type="project" value="UniProtKB-UniRule"/>
</dbReference>
<dbReference type="OrthoDB" id="9805754at2"/>
<dbReference type="STRING" id="217031.ABB05_02815"/>
<dbReference type="PANTHER" id="PTHR11645">
    <property type="entry name" value="PYRROLINE-5-CARBOXYLATE REDUCTASE"/>
    <property type="match status" value="1"/>
</dbReference>
<evidence type="ECO:0000256" key="4">
    <source>
        <dbReference type="ARBA" id="ARBA00022605"/>
    </source>
</evidence>
<comment type="caution">
    <text evidence="15">The sequence shown here is derived from an EMBL/GenBank/DDBJ whole genome shotgun (WGS) entry which is preliminary data.</text>
</comment>
<dbReference type="FunFam" id="3.40.50.720:FF:000190">
    <property type="entry name" value="Pyrroline-5-carboxylate reductase"/>
    <property type="match status" value="1"/>
</dbReference>
<evidence type="ECO:0000259" key="13">
    <source>
        <dbReference type="Pfam" id="PF03807"/>
    </source>
</evidence>
<dbReference type="Pfam" id="PF14748">
    <property type="entry name" value="P5CR_dimer"/>
    <property type="match status" value="1"/>
</dbReference>
<feature type="domain" description="Pyrroline-5-carboxylate reductase dimerisation" evidence="14">
    <location>
        <begin position="161"/>
        <end position="265"/>
    </location>
</feature>
<feature type="domain" description="Pyrroline-5-carboxylate reductase catalytic N-terminal" evidence="13">
    <location>
        <begin position="2"/>
        <end position="98"/>
    </location>
</feature>
<comment type="similarity">
    <text evidence="2 9 12">Belongs to the pyrroline-5-carboxylate reductase family.</text>
</comment>
<evidence type="ECO:0000256" key="2">
    <source>
        <dbReference type="ARBA" id="ARBA00005525"/>
    </source>
</evidence>
<dbReference type="SUPFAM" id="SSF48179">
    <property type="entry name" value="6-phosphogluconate dehydrogenase C-terminal domain-like"/>
    <property type="match status" value="1"/>
</dbReference>
<name>A0A178A579_9BACI</name>
<reference evidence="15 16" key="1">
    <citation type="submission" date="2015-05" db="EMBL/GenBank/DDBJ databases">
        <title>Comparison of genome.</title>
        <authorList>
            <person name="Zheng Z."/>
            <person name="Sun M."/>
        </authorList>
    </citation>
    <scope>NUCLEOTIDE SEQUENCE [LARGE SCALE GENOMIC DNA]</scope>
    <source>
        <strain evidence="15 16">G25-74</strain>
    </source>
</reference>
<organism evidence="15 16">
    <name type="scientific">Lederbergia galactosidilytica</name>
    <dbReference type="NCBI Taxonomy" id="217031"/>
    <lineage>
        <taxon>Bacteria</taxon>
        <taxon>Bacillati</taxon>
        <taxon>Bacillota</taxon>
        <taxon>Bacilli</taxon>
        <taxon>Bacillales</taxon>
        <taxon>Bacillaceae</taxon>
        <taxon>Lederbergia</taxon>
    </lineage>
</organism>
<dbReference type="EMBL" id="LDJR01000014">
    <property type="protein sequence ID" value="OAK75292.1"/>
    <property type="molecule type" value="Genomic_DNA"/>
</dbReference>
<dbReference type="NCBIfam" id="TIGR00112">
    <property type="entry name" value="proC"/>
    <property type="match status" value="1"/>
</dbReference>
<dbReference type="PROSITE" id="PS00521">
    <property type="entry name" value="P5CR"/>
    <property type="match status" value="1"/>
</dbReference>
<keyword evidence="16" id="KW-1185">Reference proteome</keyword>
<protein>
    <recommendedName>
        <fullName evidence="9 10">Pyrroline-5-carboxylate reductase</fullName>
        <shortName evidence="9">P5C reductase</shortName>
        <shortName evidence="9">P5CR</shortName>
        <ecNumber evidence="9 10">1.5.1.2</ecNumber>
    </recommendedName>
    <alternativeName>
        <fullName evidence="9">PCA reductase</fullName>
    </alternativeName>
</protein>
<evidence type="ECO:0000256" key="6">
    <source>
        <dbReference type="ARBA" id="ARBA00022857"/>
    </source>
</evidence>
<dbReference type="InterPro" id="IPR028939">
    <property type="entry name" value="P5C_Rdtase_cat_N"/>
</dbReference>
<evidence type="ECO:0000259" key="14">
    <source>
        <dbReference type="Pfam" id="PF14748"/>
    </source>
</evidence>
<comment type="catalytic activity">
    <reaction evidence="9 12">
        <text>L-proline + NADP(+) = (S)-1-pyrroline-5-carboxylate + NADPH + 2 H(+)</text>
        <dbReference type="Rhea" id="RHEA:14109"/>
        <dbReference type="ChEBI" id="CHEBI:15378"/>
        <dbReference type="ChEBI" id="CHEBI:17388"/>
        <dbReference type="ChEBI" id="CHEBI:57783"/>
        <dbReference type="ChEBI" id="CHEBI:58349"/>
        <dbReference type="ChEBI" id="CHEBI:60039"/>
        <dbReference type="EC" id="1.5.1.2"/>
    </reaction>
</comment>
<evidence type="ECO:0000256" key="10">
    <source>
        <dbReference type="NCBIfam" id="TIGR00112"/>
    </source>
</evidence>
<comment type="subcellular location">
    <subcellularLocation>
        <location evidence="1 9">Cytoplasm</location>
    </subcellularLocation>
</comment>
<comment type="catalytic activity">
    <reaction evidence="9">
        <text>L-proline + NAD(+) = (S)-1-pyrroline-5-carboxylate + NADH + 2 H(+)</text>
        <dbReference type="Rhea" id="RHEA:14105"/>
        <dbReference type="ChEBI" id="CHEBI:15378"/>
        <dbReference type="ChEBI" id="CHEBI:17388"/>
        <dbReference type="ChEBI" id="CHEBI:57540"/>
        <dbReference type="ChEBI" id="CHEBI:57945"/>
        <dbReference type="ChEBI" id="CHEBI:60039"/>
        <dbReference type="EC" id="1.5.1.2"/>
    </reaction>
</comment>
<evidence type="ECO:0000256" key="3">
    <source>
        <dbReference type="ARBA" id="ARBA00022490"/>
    </source>
</evidence>
<dbReference type="InterPro" id="IPR053790">
    <property type="entry name" value="P5CR-like_CS"/>
</dbReference>
<dbReference type="InterPro" id="IPR029036">
    <property type="entry name" value="P5CR_dimer"/>
</dbReference>
<dbReference type="EC" id="1.5.1.2" evidence="9 10"/>
<dbReference type="SUPFAM" id="SSF51735">
    <property type="entry name" value="NAD(P)-binding Rossmann-fold domains"/>
    <property type="match status" value="1"/>
</dbReference>
<dbReference type="FunFam" id="1.10.3730.10:FF:000001">
    <property type="entry name" value="Pyrroline-5-carboxylate reductase"/>
    <property type="match status" value="1"/>
</dbReference>
<dbReference type="Gene3D" id="3.40.50.720">
    <property type="entry name" value="NAD(P)-binding Rossmann-like Domain"/>
    <property type="match status" value="1"/>
</dbReference>
<keyword evidence="6 9" id="KW-0521">NADP</keyword>
<dbReference type="InterPro" id="IPR000304">
    <property type="entry name" value="Pyrroline-COOH_reductase"/>
</dbReference>
<dbReference type="HAMAP" id="MF_01925">
    <property type="entry name" value="P5C_reductase"/>
    <property type="match status" value="1"/>
</dbReference>
<dbReference type="PATRIC" id="fig|217031.6.peg.612"/>
<feature type="binding site" evidence="11">
    <location>
        <begin position="69"/>
        <end position="72"/>
    </location>
    <ligand>
        <name>NADP(+)</name>
        <dbReference type="ChEBI" id="CHEBI:58349"/>
    </ligand>
</feature>
<gene>
    <name evidence="9" type="primary">proC</name>
    <name evidence="15" type="ORF">ABB05_02815</name>
</gene>
<dbReference type="InterPro" id="IPR036291">
    <property type="entry name" value="NAD(P)-bd_dom_sf"/>
</dbReference>
<dbReference type="Gene3D" id="1.10.3730.10">
    <property type="entry name" value="ProC C-terminal domain-like"/>
    <property type="match status" value="1"/>
</dbReference>
<evidence type="ECO:0000313" key="15">
    <source>
        <dbReference type="EMBL" id="OAK75292.1"/>
    </source>
</evidence>
<evidence type="ECO:0000256" key="7">
    <source>
        <dbReference type="ARBA" id="ARBA00023002"/>
    </source>
</evidence>
<comment type="pathway">
    <text evidence="9 12">Amino-acid biosynthesis; L-proline biosynthesis; L-proline from L-glutamate 5-semialdehyde: step 1/1.</text>
</comment>
<keyword evidence="4 9" id="KW-0028">Amino-acid biosynthesis</keyword>
<keyword evidence="3 9" id="KW-0963">Cytoplasm</keyword>
<keyword evidence="7 9" id="KW-0560">Oxidoreductase</keyword>
<evidence type="ECO:0000256" key="5">
    <source>
        <dbReference type="ARBA" id="ARBA00022650"/>
    </source>
</evidence>
<comment type="function">
    <text evidence="8 9">Catalyzes the reduction of 1-pyrroline-5-carboxylate (PCA) to L-proline.</text>
</comment>
<evidence type="ECO:0000256" key="12">
    <source>
        <dbReference type="RuleBase" id="RU003903"/>
    </source>
</evidence>
<proteinExistence type="inferred from homology"/>
<evidence type="ECO:0000256" key="8">
    <source>
        <dbReference type="ARBA" id="ARBA00058118"/>
    </source>
</evidence>
<dbReference type="UniPathway" id="UPA00098">
    <property type="reaction ID" value="UER00361"/>
</dbReference>
<evidence type="ECO:0000256" key="9">
    <source>
        <dbReference type="HAMAP-Rule" id="MF_01925"/>
    </source>
</evidence>
<dbReference type="Pfam" id="PF03807">
    <property type="entry name" value="F420_oxidored"/>
    <property type="match status" value="1"/>
</dbReference>
<dbReference type="Proteomes" id="UP000077881">
    <property type="component" value="Unassembled WGS sequence"/>
</dbReference>
<evidence type="ECO:0000313" key="16">
    <source>
        <dbReference type="Proteomes" id="UP000077881"/>
    </source>
</evidence>
<sequence length="274" mass="29855">MKIAFIGAGSMAEAILKGILNKEACSPQNLWVTNRQAQARLESLREQYAVQITYDLQALLHNADMVILAVKPKNAEEILQQLSPYLTKQMFIVSVMAGISIESISTNLKNDYAVARVMPNTSASVGKSATAITFNEFVSQEQQQLAQTIFKAIGSTVIVEENKLDAITALSGSGPAYFYYIVEAMEKAAEQLGIEKDMARQLIIQTMNGAIHMLQETGKEAAELRDNVTSPGGTTEAGLKVLQEQEVAKTFANCILAAEKQSKKLAALSHEQIK</sequence>
<dbReference type="PANTHER" id="PTHR11645:SF49">
    <property type="entry name" value="PYRROLINE-5-CARBOXYLATE REDUCTASE 1"/>
    <property type="match status" value="1"/>
</dbReference>
<keyword evidence="5 9" id="KW-0641">Proline biosynthesis</keyword>
<dbReference type="GO" id="GO:0005737">
    <property type="term" value="C:cytoplasm"/>
    <property type="evidence" value="ECO:0007669"/>
    <property type="project" value="UniProtKB-SubCell"/>
</dbReference>
<dbReference type="InterPro" id="IPR008927">
    <property type="entry name" value="6-PGluconate_DH-like_C_sf"/>
</dbReference>
<evidence type="ECO:0000256" key="11">
    <source>
        <dbReference type="PIRSR" id="PIRSR000193-1"/>
    </source>
</evidence>
<evidence type="ECO:0000256" key="1">
    <source>
        <dbReference type="ARBA" id="ARBA00004496"/>
    </source>
</evidence>
<feature type="binding site" evidence="11">
    <location>
        <begin position="6"/>
        <end position="11"/>
    </location>
    <ligand>
        <name>NADP(+)</name>
        <dbReference type="ChEBI" id="CHEBI:58349"/>
    </ligand>
</feature>